<evidence type="ECO:0000256" key="1">
    <source>
        <dbReference type="ARBA" id="ARBA00004141"/>
    </source>
</evidence>
<dbReference type="VEuPathDB" id="VectorBase:GMOY004742"/>
<evidence type="ECO:0000256" key="6">
    <source>
        <dbReference type="ARBA" id="ARBA00022882"/>
    </source>
</evidence>
<keyword evidence="6" id="KW-0851">Voltage-gated channel</keyword>
<reference evidence="15" key="1">
    <citation type="submission" date="2020-05" db="UniProtKB">
        <authorList>
            <consortium name="EnsemblMetazoa"/>
        </authorList>
    </citation>
    <scope>IDENTIFICATION</scope>
    <source>
        <strain evidence="15">Yale</strain>
    </source>
</reference>
<dbReference type="PANTHER" id="PTHR11537">
    <property type="entry name" value="VOLTAGE-GATED POTASSIUM CHANNEL"/>
    <property type="match status" value="1"/>
</dbReference>
<keyword evidence="9" id="KW-0406">Ion transport</keyword>
<dbReference type="EMBL" id="CCAG010008497">
    <property type="status" value="NOT_ANNOTATED_CDS"/>
    <property type="molecule type" value="Genomic_DNA"/>
</dbReference>
<organism evidence="15 16">
    <name type="scientific">Glossina morsitans morsitans</name>
    <name type="common">Savannah tsetse fly</name>
    <dbReference type="NCBI Taxonomy" id="37546"/>
    <lineage>
        <taxon>Eukaryota</taxon>
        <taxon>Metazoa</taxon>
        <taxon>Ecdysozoa</taxon>
        <taxon>Arthropoda</taxon>
        <taxon>Hexapoda</taxon>
        <taxon>Insecta</taxon>
        <taxon>Pterygota</taxon>
        <taxon>Neoptera</taxon>
        <taxon>Endopterygota</taxon>
        <taxon>Diptera</taxon>
        <taxon>Brachycera</taxon>
        <taxon>Muscomorpha</taxon>
        <taxon>Hippoboscoidea</taxon>
        <taxon>Glossinidae</taxon>
        <taxon>Glossina</taxon>
    </lineage>
</organism>
<accession>A0A1B0FLL1</accession>
<proteinExistence type="predicted"/>
<dbReference type="InterPro" id="IPR011333">
    <property type="entry name" value="SKP1/BTB/POZ_sf"/>
</dbReference>
<dbReference type="FunFam" id="3.30.710.10:FF:000020">
    <property type="entry name" value="Potassium voltage-gated channel protein Shaw"/>
    <property type="match status" value="1"/>
</dbReference>
<evidence type="ECO:0000313" key="16">
    <source>
        <dbReference type="Proteomes" id="UP000092444"/>
    </source>
</evidence>
<dbReference type="InterPro" id="IPR003974">
    <property type="entry name" value="K_chnl_volt-dep_Kv3"/>
</dbReference>
<dbReference type="STRING" id="37546.A0A1B0FLL1"/>
<dbReference type="GO" id="GO:0051260">
    <property type="term" value="P:protein homooligomerization"/>
    <property type="evidence" value="ECO:0007669"/>
    <property type="project" value="InterPro"/>
</dbReference>
<dbReference type="Gene3D" id="1.20.120.350">
    <property type="entry name" value="Voltage-gated potassium channels. Chain C"/>
    <property type="match status" value="1"/>
</dbReference>
<dbReference type="Proteomes" id="UP000092444">
    <property type="component" value="Unassembled WGS sequence"/>
</dbReference>
<dbReference type="Gene3D" id="3.30.710.10">
    <property type="entry name" value="Potassium Channel Kv1.1, Chain A"/>
    <property type="match status" value="1"/>
</dbReference>
<evidence type="ECO:0000256" key="12">
    <source>
        <dbReference type="SAM" id="MobiDB-lite"/>
    </source>
</evidence>
<dbReference type="PANTHER" id="PTHR11537:SF278">
    <property type="entry name" value="SHAW-LIKE, ISOFORM C"/>
    <property type="match status" value="1"/>
</dbReference>
<dbReference type="PRINTS" id="PR00169">
    <property type="entry name" value="KCHANNEL"/>
</dbReference>
<keyword evidence="2" id="KW-0813">Transport</keyword>
<dbReference type="InterPro" id="IPR028325">
    <property type="entry name" value="VG_K_chnl"/>
</dbReference>
<dbReference type="GO" id="GO:0008076">
    <property type="term" value="C:voltage-gated potassium channel complex"/>
    <property type="evidence" value="ECO:0007669"/>
    <property type="project" value="InterPro"/>
</dbReference>
<keyword evidence="3" id="KW-0633">Potassium transport</keyword>
<dbReference type="GO" id="GO:0043679">
    <property type="term" value="C:axon terminus"/>
    <property type="evidence" value="ECO:0007669"/>
    <property type="project" value="TreeGrafter"/>
</dbReference>
<feature type="transmembrane region" description="Helical" evidence="13">
    <location>
        <begin position="531"/>
        <end position="559"/>
    </location>
</feature>
<name>A0A1B0FLL1_GLOMM</name>
<dbReference type="CDD" id="cd18416">
    <property type="entry name" value="BTB_Shaw-like"/>
    <property type="match status" value="1"/>
</dbReference>
<evidence type="ECO:0000256" key="7">
    <source>
        <dbReference type="ARBA" id="ARBA00022958"/>
    </source>
</evidence>
<dbReference type="InterPro" id="IPR000210">
    <property type="entry name" value="BTB/POZ_dom"/>
</dbReference>
<dbReference type="GO" id="GO:0001508">
    <property type="term" value="P:action potential"/>
    <property type="evidence" value="ECO:0007669"/>
    <property type="project" value="TreeGrafter"/>
</dbReference>
<evidence type="ECO:0000313" key="15">
    <source>
        <dbReference type="EnsemblMetazoa" id="GMOY004742-PA"/>
    </source>
</evidence>
<keyword evidence="7" id="KW-0630">Potassium</keyword>
<dbReference type="GO" id="GO:0032809">
    <property type="term" value="C:neuronal cell body membrane"/>
    <property type="evidence" value="ECO:0007669"/>
    <property type="project" value="TreeGrafter"/>
</dbReference>
<evidence type="ECO:0000256" key="2">
    <source>
        <dbReference type="ARBA" id="ARBA00022448"/>
    </source>
</evidence>
<dbReference type="SUPFAM" id="SSF81324">
    <property type="entry name" value="Voltage-gated potassium channels"/>
    <property type="match status" value="1"/>
</dbReference>
<dbReference type="InterPro" id="IPR003968">
    <property type="entry name" value="K_chnl_volt-dep_Kv"/>
</dbReference>
<keyword evidence="11" id="KW-0407">Ion channel</keyword>
<keyword evidence="16" id="KW-1185">Reference proteome</keyword>
<evidence type="ECO:0000259" key="14">
    <source>
        <dbReference type="SMART" id="SM00225"/>
    </source>
</evidence>
<dbReference type="Pfam" id="PF02214">
    <property type="entry name" value="BTB_2"/>
    <property type="match status" value="1"/>
</dbReference>
<dbReference type="GO" id="GO:0032590">
    <property type="term" value="C:dendrite membrane"/>
    <property type="evidence" value="ECO:0007669"/>
    <property type="project" value="TreeGrafter"/>
</dbReference>
<dbReference type="GO" id="GO:0045211">
    <property type="term" value="C:postsynaptic membrane"/>
    <property type="evidence" value="ECO:0007669"/>
    <property type="project" value="TreeGrafter"/>
</dbReference>
<feature type="region of interest" description="Disordered" evidence="12">
    <location>
        <begin position="570"/>
        <end position="597"/>
    </location>
</feature>
<evidence type="ECO:0000256" key="3">
    <source>
        <dbReference type="ARBA" id="ARBA00022538"/>
    </source>
</evidence>
<dbReference type="Pfam" id="PF00520">
    <property type="entry name" value="Ion_trans"/>
    <property type="match status" value="1"/>
</dbReference>
<comment type="subcellular location">
    <subcellularLocation>
        <location evidence="1">Membrane</location>
        <topology evidence="1">Multi-pass membrane protein</topology>
    </subcellularLocation>
</comment>
<dbReference type="EnsemblMetazoa" id="GMOY004742-RA">
    <property type="protein sequence ID" value="GMOY004742-PA"/>
    <property type="gene ID" value="GMOY004742"/>
</dbReference>
<dbReference type="GO" id="GO:0042734">
    <property type="term" value="C:presynaptic membrane"/>
    <property type="evidence" value="ECO:0007669"/>
    <property type="project" value="TreeGrafter"/>
</dbReference>
<dbReference type="SMART" id="SM00225">
    <property type="entry name" value="BTB"/>
    <property type="match status" value="1"/>
</dbReference>
<evidence type="ECO:0000256" key="13">
    <source>
        <dbReference type="SAM" id="Phobius"/>
    </source>
</evidence>
<dbReference type="SUPFAM" id="SSF54695">
    <property type="entry name" value="POZ domain"/>
    <property type="match status" value="1"/>
</dbReference>
<evidence type="ECO:0000256" key="11">
    <source>
        <dbReference type="ARBA" id="ARBA00023303"/>
    </source>
</evidence>
<dbReference type="Gene3D" id="1.10.287.70">
    <property type="match status" value="1"/>
</dbReference>
<dbReference type="GO" id="GO:0005251">
    <property type="term" value="F:delayed rectifier potassium channel activity"/>
    <property type="evidence" value="ECO:0007669"/>
    <property type="project" value="TreeGrafter"/>
</dbReference>
<dbReference type="PhylomeDB" id="A0A1B0FLL1"/>
<evidence type="ECO:0000256" key="9">
    <source>
        <dbReference type="ARBA" id="ARBA00023065"/>
    </source>
</evidence>
<dbReference type="InterPro" id="IPR027359">
    <property type="entry name" value="Volt_channel_dom_sf"/>
</dbReference>
<feature type="transmembrane region" description="Helical" evidence="13">
    <location>
        <begin position="422"/>
        <end position="443"/>
    </location>
</feature>
<keyword evidence="5" id="KW-0631">Potassium channel</keyword>
<dbReference type="PRINTS" id="PR01498">
    <property type="entry name" value="SHAWCHANNEL"/>
</dbReference>
<evidence type="ECO:0000256" key="4">
    <source>
        <dbReference type="ARBA" id="ARBA00022692"/>
    </source>
</evidence>
<sequence length="956" mass="107484">MDGENRIILNVGGIRYETYKATLKKIPATRLSRLTEALANYDPVLNEYFFDRHPGVFTQILNYYRTGKLHYPTDVCGPLFEEELEFWGLDSNQVEPCCWSTYSIHRDTQNTLAILDKLDIENEKPSEEQVARLFGFEDSLHKGQLNCWQRIKPKIWALFDEPSSSTGAKIVASMSVFFIFISVISFCLKTHPGFRVDFPSSPAFIVSTTAATETNTPLTTSEGASIPNQSHHLPANLNISINRALVKAYHNETILTSAFKPINVTRTVSENVNSSLAKPIAALSLQKFLKSERIKRSSSISNEIQNYNVTETPSHGWLDSIGQPHQAFFYVELVCNVWFFFEVIIRFIVSPNIWQFVKSPVNIIDFVATLSFYTDVMQRMGEHTGLLEAFSIVRIMRLFKLTRHSPGLRILIHTFKASAKELTLLVFFLVLGIVFFASLAYYAEKLQSETRHKGCNTSFVHSFIAVRLNCFKITFKAWKPTNFPSYFNCILFKDNPENQFKSIPLGLWWAIVTMTTVGYGDVAPKTYPGMFVGALCALAGVLTIALPVPVIVSNFSMFYSHTQARSKLPKQRRRVLPVEQPRRKREQLPQPRGRTNAVKQTSLGANVLASGPTQPPTLFKEAFAPAKIESHTESMNGVNVVGVSVERPQLILPAIVKNHHTRSCETTISIQTSPMMGFKVDPIIFNSKNISNLADYLTVPAIHNLEPRAATTGHDCMLPLQPQFLVPLENKHQQSNAERKDGTTSTIRLYDYKKSPQPSGPLHLGHHHRSNIRSMLNVPPTLSVANTQMPGHLDNYSSNEDKLQENEQIFKIHSNNSDMASNGMTENNSNLQQPQTLPHQHHHLQQQQIINQLCFHYPLQPKVTLLDDGVDTCEDCDEYEETASTSHCDELNICSDGEVNRNNVTTTITIATTTTATATTTTTTTTTTTNSLTFTLTSNGDRNCGNRLYSCKMDLK</sequence>
<dbReference type="InterPro" id="IPR003131">
    <property type="entry name" value="T1-type_BTB"/>
</dbReference>
<feature type="transmembrane region" description="Helical" evidence="13">
    <location>
        <begin position="170"/>
        <end position="188"/>
    </location>
</feature>
<evidence type="ECO:0000256" key="5">
    <source>
        <dbReference type="ARBA" id="ARBA00022826"/>
    </source>
</evidence>
<feature type="domain" description="BTB" evidence="14">
    <location>
        <begin position="5"/>
        <end position="105"/>
    </location>
</feature>
<feature type="transmembrane region" description="Helical" evidence="13">
    <location>
        <begin position="327"/>
        <end position="349"/>
    </location>
</feature>
<evidence type="ECO:0000256" key="8">
    <source>
        <dbReference type="ARBA" id="ARBA00022989"/>
    </source>
</evidence>
<keyword evidence="4 13" id="KW-0812">Transmembrane</keyword>
<keyword evidence="10 13" id="KW-0472">Membrane</keyword>
<protein>
    <recommendedName>
        <fullName evidence="14">BTB domain-containing protein</fullName>
    </recommendedName>
</protein>
<keyword evidence="8 13" id="KW-1133">Transmembrane helix</keyword>
<dbReference type="PRINTS" id="PR01491">
    <property type="entry name" value="KVCHANNEL"/>
</dbReference>
<dbReference type="AlphaFoldDB" id="A0A1B0FLL1"/>
<evidence type="ECO:0000256" key="10">
    <source>
        <dbReference type="ARBA" id="ARBA00023136"/>
    </source>
</evidence>
<dbReference type="InterPro" id="IPR005821">
    <property type="entry name" value="Ion_trans_dom"/>
</dbReference>